<accession>A0A0F9UJ17</accession>
<dbReference type="EMBL" id="LAZR01000139">
    <property type="protein sequence ID" value="KKN87327.1"/>
    <property type="molecule type" value="Genomic_DNA"/>
</dbReference>
<evidence type="ECO:0000313" key="2">
    <source>
        <dbReference type="EMBL" id="KKN87327.1"/>
    </source>
</evidence>
<dbReference type="SUPFAM" id="SSF51905">
    <property type="entry name" value="FAD/NAD(P)-binding domain"/>
    <property type="match status" value="1"/>
</dbReference>
<dbReference type="PANTHER" id="PTHR13847">
    <property type="entry name" value="SARCOSINE DEHYDROGENASE-RELATED"/>
    <property type="match status" value="1"/>
</dbReference>
<dbReference type="Gene3D" id="3.30.9.10">
    <property type="entry name" value="D-Amino Acid Oxidase, subunit A, domain 2"/>
    <property type="match status" value="1"/>
</dbReference>
<evidence type="ECO:0000259" key="1">
    <source>
        <dbReference type="Pfam" id="PF01266"/>
    </source>
</evidence>
<dbReference type="Pfam" id="PF01266">
    <property type="entry name" value="DAO"/>
    <property type="match status" value="1"/>
</dbReference>
<dbReference type="PANTHER" id="PTHR13847:SF281">
    <property type="entry name" value="FAD DEPENDENT OXIDOREDUCTASE DOMAIN-CONTAINING PROTEIN"/>
    <property type="match status" value="1"/>
</dbReference>
<reference evidence="2" key="1">
    <citation type="journal article" date="2015" name="Nature">
        <title>Complex archaea that bridge the gap between prokaryotes and eukaryotes.</title>
        <authorList>
            <person name="Spang A."/>
            <person name="Saw J.H."/>
            <person name="Jorgensen S.L."/>
            <person name="Zaremba-Niedzwiedzka K."/>
            <person name="Martijn J."/>
            <person name="Lind A.E."/>
            <person name="van Eijk R."/>
            <person name="Schleper C."/>
            <person name="Guy L."/>
            <person name="Ettema T.J."/>
        </authorList>
    </citation>
    <scope>NUCLEOTIDE SEQUENCE</scope>
</reference>
<proteinExistence type="predicted"/>
<comment type="caution">
    <text evidence="2">The sequence shown here is derived from an EMBL/GenBank/DDBJ whole genome shotgun (WGS) entry which is preliminary data.</text>
</comment>
<dbReference type="InterPro" id="IPR006076">
    <property type="entry name" value="FAD-dep_OxRdtase"/>
</dbReference>
<protein>
    <recommendedName>
        <fullName evidence="1">FAD dependent oxidoreductase domain-containing protein</fullName>
    </recommendedName>
</protein>
<organism evidence="2">
    <name type="scientific">marine sediment metagenome</name>
    <dbReference type="NCBI Taxonomy" id="412755"/>
    <lineage>
        <taxon>unclassified sequences</taxon>
        <taxon>metagenomes</taxon>
        <taxon>ecological metagenomes</taxon>
    </lineage>
</organism>
<dbReference type="Gene3D" id="3.50.50.60">
    <property type="entry name" value="FAD/NAD(P)-binding domain"/>
    <property type="match status" value="1"/>
</dbReference>
<name>A0A0F9UJ17_9ZZZZ</name>
<feature type="domain" description="FAD dependent oxidoreductase" evidence="1">
    <location>
        <begin position="28"/>
        <end position="382"/>
    </location>
</feature>
<dbReference type="InterPro" id="IPR036188">
    <property type="entry name" value="FAD/NAD-bd_sf"/>
</dbReference>
<sequence length="426" mass="45972">MSMNDSWYRASMGTAAQRDSLRDELKADVCVVGAGFTGLSAALELAEAGLRVIVLEAEQVGWGCSGRNGGQINPGLACDHGRMVAELGVEDARKVWQLTLDGVGLLRNRVARHNIDCDLKAGILLVANKPRHVPELQAWQQELESLGYDQLAFHGRNSLQALLHSDYQAGVMDMGGGDLHPLKYAHGLALAAEAAGAQIFESSAVLGYSELSRAESGIGIEVRTANGKVRAQHLLLAGNAYLGKLLPWHRKRFMPIGSYIGATRPLGELATQLIPSRAAVCDMNTLIDYYRLSADNRLLFGGRASARDAQPDALRATMRQRMAGVFPALAEEDFEYLWGGQVAMTLNKAPVFGRLGQRTLYAQGYSGQGVALAGMAGKLMAQTVLGDAAGFDLLARTRHWPVPPGAPLQTAIRALALLWYRLQDSR</sequence>
<gene>
    <name evidence="2" type="ORF">LCGC14_0260040</name>
</gene>
<dbReference type="AlphaFoldDB" id="A0A0F9UJ17"/>
<dbReference type="GO" id="GO:0005737">
    <property type="term" value="C:cytoplasm"/>
    <property type="evidence" value="ECO:0007669"/>
    <property type="project" value="TreeGrafter"/>
</dbReference>